<sequence>MRRVFVTQEFSELRYVQSLLGEQHIDFVTKNEHLMGTGSAAGEVPPFFCPMEIWIADDQKEEEIAAMIQRSLKAPRLVQASWRCQTCGEEMEGQFSACWKCAAPDLSSAMHAD</sequence>
<name>A0A8A4TE17_SULCO</name>
<dbReference type="RefSeq" id="WP_237377476.1">
    <property type="nucleotide sequence ID" value="NZ_CP071793.1"/>
</dbReference>
<dbReference type="Proteomes" id="UP000663929">
    <property type="component" value="Chromosome"/>
</dbReference>
<proteinExistence type="predicted"/>
<feature type="domain" description="DUF2007" evidence="1">
    <location>
        <begin position="1"/>
        <end position="61"/>
    </location>
</feature>
<reference evidence="2" key="1">
    <citation type="submission" date="2021-03" db="EMBL/GenBank/DDBJ databases">
        <title>Acanthopleuribacteraceae sp. M133.</title>
        <authorList>
            <person name="Wang G."/>
        </authorList>
    </citation>
    <scope>NUCLEOTIDE SEQUENCE</scope>
    <source>
        <strain evidence="2">M133</strain>
    </source>
</reference>
<organism evidence="2 3">
    <name type="scientific">Sulfidibacter corallicola</name>
    <dbReference type="NCBI Taxonomy" id="2818388"/>
    <lineage>
        <taxon>Bacteria</taxon>
        <taxon>Pseudomonadati</taxon>
        <taxon>Acidobacteriota</taxon>
        <taxon>Holophagae</taxon>
        <taxon>Acanthopleuribacterales</taxon>
        <taxon>Acanthopleuribacteraceae</taxon>
        <taxon>Sulfidibacter</taxon>
    </lineage>
</organism>
<dbReference type="Pfam" id="PF09413">
    <property type="entry name" value="DUF2007"/>
    <property type="match status" value="1"/>
</dbReference>
<dbReference type="EMBL" id="CP071793">
    <property type="protein sequence ID" value="QTD47810.1"/>
    <property type="molecule type" value="Genomic_DNA"/>
</dbReference>
<dbReference type="InterPro" id="IPR018551">
    <property type="entry name" value="DUF2007"/>
</dbReference>
<evidence type="ECO:0000313" key="2">
    <source>
        <dbReference type="EMBL" id="QTD47810.1"/>
    </source>
</evidence>
<dbReference type="KEGG" id="scor:J3U87_19655"/>
<evidence type="ECO:0000313" key="3">
    <source>
        <dbReference type="Proteomes" id="UP000663929"/>
    </source>
</evidence>
<keyword evidence="3" id="KW-1185">Reference proteome</keyword>
<evidence type="ECO:0000259" key="1">
    <source>
        <dbReference type="Pfam" id="PF09413"/>
    </source>
</evidence>
<dbReference type="AlphaFoldDB" id="A0A8A4TE17"/>
<gene>
    <name evidence="2" type="ORF">J3U87_19655</name>
</gene>
<accession>A0A8A4TE17</accession>
<protein>
    <submittedName>
        <fullName evidence="2">DUF2007 domain-containing protein</fullName>
    </submittedName>
</protein>